<sequence>MPLDGISLALEIAGRIEAQTDKSRKNKGKLRQLSLQALAVSNDIREHYALLEEQNIELPKSMVDTISQLELILGKILRVVEREQSQTRFKSWIKASSQADKCVLLSEELAACATRFGMVANLHILGQTRVISMRQDQIAARDGELLGTLVTKIIASPAVEQYQVMEDIVGGAPVMIFNSELDSSQREGLSSMDDFLIDEGRGFEGFLGCLEQTLTARCEVLSPLQETFTFFLHHLESRHQGLAICYAATETFVIEYADELKVCACVAVLKEDYDLRPNYDDRVGNFARCRKDFLFEFTLLTVTDTHTSPSDWIRVQGLANHFQKERIAYALWDLGRLPSASHIADSDSFRWIRQRISAIPTP</sequence>
<reference evidence="1" key="1">
    <citation type="submission" date="2022-07" db="EMBL/GenBank/DDBJ databases">
        <title>Genome Sequence of Agrocybe chaxingu.</title>
        <authorList>
            <person name="Buettner E."/>
        </authorList>
    </citation>
    <scope>NUCLEOTIDE SEQUENCE</scope>
    <source>
        <strain evidence="1">MP-N11</strain>
    </source>
</reference>
<dbReference type="EMBL" id="JANKHO010000184">
    <property type="protein sequence ID" value="KAJ3513693.1"/>
    <property type="molecule type" value="Genomic_DNA"/>
</dbReference>
<evidence type="ECO:0000313" key="2">
    <source>
        <dbReference type="Proteomes" id="UP001148786"/>
    </source>
</evidence>
<dbReference type="AlphaFoldDB" id="A0A9W8K3P2"/>
<dbReference type="OrthoDB" id="2955865at2759"/>
<proteinExistence type="predicted"/>
<protein>
    <submittedName>
        <fullName evidence="1">Uncharacterized protein</fullName>
    </submittedName>
</protein>
<dbReference type="InterPro" id="IPR059179">
    <property type="entry name" value="MLKL-like_MCAfunc"/>
</dbReference>
<name>A0A9W8K3P2_9AGAR</name>
<dbReference type="GO" id="GO:0007166">
    <property type="term" value="P:cell surface receptor signaling pathway"/>
    <property type="evidence" value="ECO:0007669"/>
    <property type="project" value="InterPro"/>
</dbReference>
<dbReference type="InterPro" id="IPR036537">
    <property type="entry name" value="Adaptor_Cbl_N_dom_sf"/>
</dbReference>
<dbReference type="CDD" id="cd21037">
    <property type="entry name" value="MLKL_NTD"/>
    <property type="match status" value="1"/>
</dbReference>
<keyword evidence="2" id="KW-1185">Reference proteome</keyword>
<dbReference type="Gene3D" id="1.20.930.20">
    <property type="entry name" value="Adaptor protein Cbl, N-terminal domain"/>
    <property type="match status" value="1"/>
</dbReference>
<comment type="caution">
    <text evidence="1">The sequence shown here is derived from an EMBL/GenBank/DDBJ whole genome shotgun (WGS) entry which is preliminary data.</text>
</comment>
<gene>
    <name evidence="1" type="ORF">NLJ89_g2809</name>
</gene>
<dbReference type="Proteomes" id="UP001148786">
    <property type="component" value="Unassembled WGS sequence"/>
</dbReference>
<organism evidence="1 2">
    <name type="scientific">Agrocybe chaxingu</name>
    <dbReference type="NCBI Taxonomy" id="84603"/>
    <lineage>
        <taxon>Eukaryota</taxon>
        <taxon>Fungi</taxon>
        <taxon>Dikarya</taxon>
        <taxon>Basidiomycota</taxon>
        <taxon>Agaricomycotina</taxon>
        <taxon>Agaricomycetes</taxon>
        <taxon>Agaricomycetidae</taxon>
        <taxon>Agaricales</taxon>
        <taxon>Agaricineae</taxon>
        <taxon>Strophariaceae</taxon>
        <taxon>Agrocybe</taxon>
    </lineage>
</organism>
<evidence type="ECO:0000313" key="1">
    <source>
        <dbReference type="EMBL" id="KAJ3513693.1"/>
    </source>
</evidence>
<accession>A0A9W8K3P2</accession>